<dbReference type="GO" id="GO:0008483">
    <property type="term" value="F:transaminase activity"/>
    <property type="evidence" value="ECO:0007669"/>
    <property type="project" value="UniProtKB-KW"/>
</dbReference>
<comment type="similarity">
    <text evidence="2 6">Belongs to the class-I pyridoxal-phosphate-dependent aminotransferase family.</text>
</comment>
<sequence>MKPLARVAAEIPPQGVRVIFELAWKIPDAIHLEVGEPNFPTPAHIVEAAALAVRDDRWHHYTPNAGIWSLREAIAEKMRSRNGLEVTPEQVVVHAGAVEGIASILLALAEAGDEVLIPGLAWPNYEMFLRLQGATPVPYPLREENGFLPDPDEIARRITPRTKALFINTPGNPTGAVFPAELLRTLVDLCRRYDLYLVSDEVYEDIVFDAPHVSAARFDTDGRVITLSGFSKGYAMTGWRIGYTVSPPRIAEVITKIQEPLISCTNAVAQKAAEAALRGPQDVVEAMRQAYRRRRDMALDILRREGLYRYTPQGAFYLLVDVRGAGEDSYAVAKALLREEKVAVAPGEAFGAQGRGLVRVSLASSEEAIREGLTRLARFVRRPLHAPAAGDD</sequence>
<keyword evidence="9" id="KW-1185">Reference proteome</keyword>
<keyword evidence="5" id="KW-0663">Pyridoxal phosphate</keyword>
<dbReference type="PRINTS" id="PR00753">
    <property type="entry name" value="ACCSYNTHASE"/>
</dbReference>
<dbReference type="PROSITE" id="PS00105">
    <property type="entry name" value="AA_TRANSFER_CLASS_1"/>
    <property type="match status" value="1"/>
</dbReference>
<reference evidence="8" key="1">
    <citation type="submission" date="2022-03" db="EMBL/GenBank/DDBJ databases">
        <title>Complete genome sequence of Caldinitratiruptor microaerophilus.</title>
        <authorList>
            <person name="Mukaiyama R."/>
            <person name="Nishiyama T."/>
            <person name="Ueda K."/>
        </authorList>
    </citation>
    <scope>NUCLEOTIDE SEQUENCE</scope>
    <source>
        <strain evidence="8">JCM 16183</strain>
    </source>
</reference>
<keyword evidence="3 6" id="KW-0032">Aminotransferase</keyword>
<evidence type="ECO:0000256" key="4">
    <source>
        <dbReference type="ARBA" id="ARBA00022679"/>
    </source>
</evidence>
<protein>
    <recommendedName>
        <fullName evidence="6">Aminotransferase</fullName>
        <ecNumber evidence="6">2.6.1.-</ecNumber>
    </recommendedName>
</protein>
<dbReference type="RefSeq" id="WP_264841650.1">
    <property type="nucleotide sequence ID" value="NZ_AP025628.1"/>
</dbReference>
<dbReference type="InterPro" id="IPR015424">
    <property type="entry name" value="PyrdxlP-dep_Trfase"/>
</dbReference>
<gene>
    <name evidence="8" type="ORF">caldi_20570</name>
</gene>
<evidence type="ECO:0000256" key="5">
    <source>
        <dbReference type="ARBA" id="ARBA00022898"/>
    </source>
</evidence>
<dbReference type="PANTHER" id="PTHR46383">
    <property type="entry name" value="ASPARTATE AMINOTRANSFERASE"/>
    <property type="match status" value="1"/>
</dbReference>
<dbReference type="InterPro" id="IPR004839">
    <property type="entry name" value="Aminotransferase_I/II_large"/>
</dbReference>
<dbReference type="InterPro" id="IPR050596">
    <property type="entry name" value="AspAT/PAT-like"/>
</dbReference>
<name>A0AA35CKU2_9FIRM</name>
<dbReference type="KEGG" id="cmic:caldi_20570"/>
<evidence type="ECO:0000256" key="2">
    <source>
        <dbReference type="ARBA" id="ARBA00007441"/>
    </source>
</evidence>
<dbReference type="CDD" id="cd00609">
    <property type="entry name" value="AAT_like"/>
    <property type="match status" value="1"/>
</dbReference>
<dbReference type="Gene3D" id="3.40.640.10">
    <property type="entry name" value="Type I PLP-dependent aspartate aminotransferase-like (Major domain)"/>
    <property type="match status" value="1"/>
</dbReference>
<dbReference type="Pfam" id="PF00155">
    <property type="entry name" value="Aminotran_1_2"/>
    <property type="match status" value="1"/>
</dbReference>
<proteinExistence type="inferred from homology"/>
<dbReference type="EMBL" id="AP025628">
    <property type="protein sequence ID" value="BDG60967.1"/>
    <property type="molecule type" value="Genomic_DNA"/>
</dbReference>
<evidence type="ECO:0000313" key="9">
    <source>
        <dbReference type="Proteomes" id="UP001163687"/>
    </source>
</evidence>
<evidence type="ECO:0000259" key="7">
    <source>
        <dbReference type="Pfam" id="PF00155"/>
    </source>
</evidence>
<dbReference type="InterPro" id="IPR004838">
    <property type="entry name" value="NHTrfase_class1_PyrdxlP-BS"/>
</dbReference>
<feature type="domain" description="Aminotransferase class I/classII large" evidence="7">
    <location>
        <begin position="28"/>
        <end position="376"/>
    </location>
</feature>
<organism evidence="8 9">
    <name type="scientific">Caldinitratiruptor microaerophilus</name>
    <dbReference type="NCBI Taxonomy" id="671077"/>
    <lineage>
        <taxon>Bacteria</taxon>
        <taxon>Bacillati</taxon>
        <taxon>Bacillota</taxon>
        <taxon>Clostridia</taxon>
        <taxon>Eubacteriales</taxon>
        <taxon>Symbiobacteriaceae</taxon>
        <taxon>Caldinitratiruptor</taxon>
    </lineage>
</organism>
<keyword evidence="4 6" id="KW-0808">Transferase</keyword>
<dbReference type="InterPro" id="IPR015421">
    <property type="entry name" value="PyrdxlP-dep_Trfase_major"/>
</dbReference>
<accession>A0AA35CKU2</accession>
<dbReference type="AlphaFoldDB" id="A0AA35CKU2"/>
<evidence type="ECO:0000256" key="3">
    <source>
        <dbReference type="ARBA" id="ARBA00022576"/>
    </source>
</evidence>
<dbReference type="FunFam" id="3.40.640.10:FF:000033">
    <property type="entry name" value="Aspartate aminotransferase"/>
    <property type="match status" value="1"/>
</dbReference>
<dbReference type="GO" id="GO:0006520">
    <property type="term" value="P:amino acid metabolic process"/>
    <property type="evidence" value="ECO:0007669"/>
    <property type="project" value="InterPro"/>
</dbReference>
<evidence type="ECO:0000313" key="8">
    <source>
        <dbReference type="EMBL" id="BDG60967.1"/>
    </source>
</evidence>
<dbReference type="EC" id="2.6.1.-" evidence="6"/>
<dbReference type="Proteomes" id="UP001163687">
    <property type="component" value="Chromosome"/>
</dbReference>
<dbReference type="SUPFAM" id="SSF53383">
    <property type="entry name" value="PLP-dependent transferases"/>
    <property type="match status" value="1"/>
</dbReference>
<dbReference type="PANTHER" id="PTHR46383:SF1">
    <property type="entry name" value="ASPARTATE AMINOTRANSFERASE"/>
    <property type="match status" value="1"/>
</dbReference>
<dbReference type="GO" id="GO:0030170">
    <property type="term" value="F:pyridoxal phosphate binding"/>
    <property type="evidence" value="ECO:0007669"/>
    <property type="project" value="InterPro"/>
</dbReference>
<evidence type="ECO:0000256" key="1">
    <source>
        <dbReference type="ARBA" id="ARBA00001933"/>
    </source>
</evidence>
<comment type="cofactor">
    <cofactor evidence="1 6">
        <name>pyridoxal 5'-phosphate</name>
        <dbReference type="ChEBI" id="CHEBI:597326"/>
    </cofactor>
</comment>
<evidence type="ECO:0000256" key="6">
    <source>
        <dbReference type="RuleBase" id="RU000481"/>
    </source>
</evidence>